<gene>
    <name evidence="2" type="ordered locus">MADE_1013875</name>
</gene>
<reference evidence="2 3" key="1">
    <citation type="journal article" date="2008" name="ISME J.">
        <title>Comparative genomics of two ecotypes of the marine planktonic copiotroph Alteromonas macleodii suggests alternative lifestyles associated with different kinds of particulate organic matter.</title>
        <authorList>
            <person name="Ivars-Martinez E."/>
            <person name="Martin-Cuadrado A.B."/>
            <person name="D'Auria G."/>
            <person name="Mira A."/>
            <person name="Ferriera S."/>
            <person name="Johnson J."/>
            <person name="Friedman R."/>
            <person name="Rodriguez-Valera F."/>
        </authorList>
    </citation>
    <scope>NUCLEOTIDE SEQUENCE [LARGE SCALE GENOMIC DNA]</scope>
    <source>
        <strain evidence="3">DSM 17117 / CIP 110805 / LMG 28347 / Deep ecotype</strain>
    </source>
</reference>
<dbReference type="KEGG" id="amc:MADE_1013875"/>
<organism evidence="2 3">
    <name type="scientific">Alteromonas mediterranea (strain DSM 17117 / CIP 110805 / LMG 28347 / Deep ecotype)</name>
    <dbReference type="NCBI Taxonomy" id="1774373"/>
    <lineage>
        <taxon>Bacteria</taxon>
        <taxon>Pseudomonadati</taxon>
        <taxon>Pseudomonadota</taxon>
        <taxon>Gammaproteobacteria</taxon>
        <taxon>Alteromonadales</taxon>
        <taxon>Alteromonadaceae</taxon>
        <taxon>Alteromonas/Salinimonas group</taxon>
        <taxon>Alteromonas</taxon>
    </lineage>
</organism>
<sequence>MTFSTELKEFQNIIVVPFSELLDNPRGMSFHRGGPIFPTWESQLEVRYCRGGKPSDEVPVAPNKYQELAADLLWCGPVTLHYGHMISDFLMRLPYYLNELGDNKKLCFAVHPRTGIKTVWDLPQWLRDIFQWFKISLSNVVIVSEAIKVKKLFVAPQAEQAGILTNSVGYFNVLERFVSLNLNTYCKQGGKYYVSRAAMKHGKIAGEAYLEDIFSSLGFKVLRPESVSVLEQLRIYSQAEELVFSEGSALHTLQLLGRIKARVTILNRRTGTKLAVNFLKERIKSLEYLDIGTLVFGLNVAGKDCPETGITIPDWDLLRYGVSRLFNSQILIDKCLAKIFVEKDVKKWLQAEKSSPRGNVAGSLEKINKTLLEVNIEV</sequence>
<evidence type="ECO:0000259" key="1">
    <source>
        <dbReference type="Pfam" id="PF04577"/>
    </source>
</evidence>
<dbReference type="AlphaFoldDB" id="F2GAH5"/>
<accession>F2GAH5</accession>
<protein>
    <recommendedName>
        <fullName evidence="1">Glycosyltransferase 61 catalytic domain-containing protein</fullName>
    </recommendedName>
</protein>
<dbReference type="GO" id="GO:0016757">
    <property type="term" value="F:glycosyltransferase activity"/>
    <property type="evidence" value="ECO:0007669"/>
    <property type="project" value="InterPro"/>
</dbReference>
<evidence type="ECO:0000313" key="3">
    <source>
        <dbReference type="Proteomes" id="UP000001870"/>
    </source>
</evidence>
<keyword evidence="3" id="KW-1185">Reference proteome</keyword>
<dbReference type="InterPro" id="IPR049625">
    <property type="entry name" value="Glyco_transf_61_cat"/>
</dbReference>
<name>F2GAH5_ALTMD</name>
<reference evidence="2 3" key="2">
    <citation type="journal article" date="2015" name="Antonie Van Leeuwenhoek">
        <title>Ecophysiological diversity of a novel member of the genus Alteromonas, and description of Alteromonas mediterranea sp. nov.</title>
        <authorList>
            <person name="Ivanova E.P."/>
            <person name="Lopez-Perez M."/>
            <person name="Zabalos M."/>
            <person name="Nguyen S.H."/>
            <person name="Webb H.K."/>
            <person name="Ryan J."/>
            <person name="Lagutin K."/>
            <person name="Vyssotski M."/>
            <person name="Crawford R.J."/>
            <person name="Rodriguez-Valera F."/>
        </authorList>
    </citation>
    <scope>NUCLEOTIDE SEQUENCE [LARGE SCALE GENOMIC DNA]</scope>
    <source>
        <strain evidence="3">DSM 17117 / CIP 110805 / LMG 28347 / Deep ecotype</strain>
    </source>
</reference>
<proteinExistence type="predicted"/>
<dbReference type="Proteomes" id="UP000001870">
    <property type="component" value="Chromosome"/>
</dbReference>
<dbReference type="Pfam" id="PF04577">
    <property type="entry name" value="Glyco_transf_61"/>
    <property type="match status" value="1"/>
</dbReference>
<feature type="domain" description="Glycosyltransferase 61 catalytic" evidence="1">
    <location>
        <begin position="82"/>
        <end position="253"/>
    </location>
</feature>
<dbReference type="EMBL" id="CP001103">
    <property type="protein sequence ID" value="AEA98909.1"/>
    <property type="molecule type" value="Genomic_DNA"/>
</dbReference>
<dbReference type="RefSeq" id="WP_012519201.1">
    <property type="nucleotide sequence ID" value="NC_011138.3"/>
</dbReference>
<evidence type="ECO:0000313" key="2">
    <source>
        <dbReference type="EMBL" id="AEA98909.1"/>
    </source>
</evidence>
<dbReference type="HOGENOM" id="CLU_730844_0_0_6"/>